<feature type="compositionally biased region" description="Basic and acidic residues" evidence="1">
    <location>
        <begin position="46"/>
        <end position="65"/>
    </location>
</feature>
<reference evidence="2 3" key="1">
    <citation type="submission" date="2018-09" db="EMBL/GenBank/DDBJ databases">
        <authorList>
            <person name="Grouzdev D.S."/>
            <person name="Krutkina M.S."/>
        </authorList>
    </citation>
    <scope>NUCLEOTIDE SEQUENCE [LARGE SCALE GENOMIC DNA]</scope>
    <source>
        <strain evidence="2 3">RmlP001</strain>
    </source>
</reference>
<name>A0A4Q2RF67_9HYPH</name>
<comment type="caution">
    <text evidence="2">The sequence shown here is derived from an EMBL/GenBank/DDBJ whole genome shotgun (WGS) entry which is preliminary data.</text>
</comment>
<sequence>MPDGGPVRSGPHQFDAVAEWVVDTEALVAGEGLVVDRSAAAVRQSGHQEREMGHEGRMRRSRNGDGRPTIPPEQRRVARRRRTMR</sequence>
<evidence type="ECO:0000313" key="3">
    <source>
        <dbReference type="Proteomes" id="UP000289411"/>
    </source>
</evidence>
<dbReference type="EMBL" id="QYBC01000003">
    <property type="protein sequence ID" value="RYB06676.1"/>
    <property type="molecule type" value="Genomic_DNA"/>
</dbReference>
<dbReference type="Proteomes" id="UP000289411">
    <property type="component" value="Unassembled WGS sequence"/>
</dbReference>
<evidence type="ECO:0000313" key="2">
    <source>
        <dbReference type="EMBL" id="RYB06676.1"/>
    </source>
</evidence>
<keyword evidence="3" id="KW-1185">Reference proteome</keyword>
<gene>
    <name evidence="2" type="ORF">D3272_04925</name>
</gene>
<reference evidence="2 3" key="2">
    <citation type="submission" date="2019-02" db="EMBL/GenBank/DDBJ databases">
        <title>'Lichenibacterium ramalinii' gen. nov. sp. nov., 'Lichenibacterium minor' gen. nov. sp. nov.</title>
        <authorList>
            <person name="Pankratov T."/>
        </authorList>
    </citation>
    <scope>NUCLEOTIDE SEQUENCE [LARGE SCALE GENOMIC DNA]</scope>
    <source>
        <strain evidence="2 3">RmlP001</strain>
    </source>
</reference>
<organism evidence="2 3">
    <name type="scientific">Lichenibacterium ramalinae</name>
    <dbReference type="NCBI Taxonomy" id="2316527"/>
    <lineage>
        <taxon>Bacteria</taxon>
        <taxon>Pseudomonadati</taxon>
        <taxon>Pseudomonadota</taxon>
        <taxon>Alphaproteobacteria</taxon>
        <taxon>Hyphomicrobiales</taxon>
        <taxon>Lichenihabitantaceae</taxon>
        <taxon>Lichenibacterium</taxon>
    </lineage>
</organism>
<evidence type="ECO:0000256" key="1">
    <source>
        <dbReference type="SAM" id="MobiDB-lite"/>
    </source>
</evidence>
<feature type="region of interest" description="Disordered" evidence="1">
    <location>
        <begin position="39"/>
        <end position="85"/>
    </location>
</feature>
<accession>A0A4Q2RF67</accession>
<proteinExistence type="predicted"/>
<dbReference type="AlphaFoldDB" id="A0A4Q2RF67"/>
<protein>
    <submittedName>
        <fullName evidence="2">Uncharacterized protein</fullName>
    </submittedName>
</protein>